<dbReference type="Proteomes" id="UP000297861">
    <property type="component" value="Unassembled WGS sequence"/>
</dbReference>
<comment type="similarity">
    <text evidence="1">Belongs to the glycosyltransferase 2 family.</text>
</comment>
<proteinExistence type="inferred from homology"/>
<keyword evidence="6" id="KW-1185">Reference proteome</keyword>
<gene>
    <name evidence="5" type="ORF">E2605_00280</name>
</gene>
<protein>
    <submittedName>
        <fullName evidence="5">Glycosyltransferase family 2 protein</fullName>
    </submittedName>
</protein>
<feature type="domain" description="Glycosyltransferase 2-like" evidence="4">
    <location>
        <begin position="11"/>
        <end position="135"/>
    </location>
</feature>
<evidence type="ECO:0000259" key="4">
    <source>
        <dbReference type="Pfam" id="PF00535"/>
    </source>
</evidence>
<keyword evidence="2" id="KW-0328">Glycosyltransferase</keyword>
<evidence type="ECO:0000313" key="5">
    <source>
        <dbReference type="EMBL" id="TFD98553.1"/>
    </source>
</evidence>
<dbReference type="EMBL" id="SOML01000001">
    <property type="protein sequence ID" value="TFD98553.1"/>
    <property type="molecule type" value="Genomic_DNA"/>
</dbReference>
<dbReference type="Gene3D" id="3.90.550.10">
    <property type="entry name" value="Spore Coat Polysaccharide Biosynthesis Protein SpsA, Chain A"/>
    <property type="match status" value="1"/>
</dbReference>
<sequence length="326" mass="38138">MTDKQYPYLVSVLMPAYNASLYIRQAIDSILSQTFSDFEFLIIDDGSTDNTIDIVKKYTDTRIKLIQNEQNRGLVYTLNKGLDIAQGKYIARMDADDICTSHRLEKQVAYMERHSGVAALSCAFRFMNTPHEIHFPTDSERIYIKLLDNTALLHPGAVLRSEVLKQENIRYKADYKHAEDYHLWVQFAEKGLELGNLDDVLVDYRQHEGQVSTTKQVEQDQIKDKIKLEFLSYFFKDFFSEQELQSVNKVDDIPFTEKVILINSLNKVNRKQKFFNPALFEHYLKQLLYKNRKSANNADFKNFLKMFRKNVSFTFIITALMIKMKA</sequence>
<comment type="caution">
    <text evidence="5">The sequence shown here is derived from an EMBL/GenBank/DDBJ whole genome shotgun (WGS) entry which is preliminary data.</text>
</comment>
<organism evidence="5 6">
    <name type="scientific">Dysgonomonas capnocytophagoides</name>
    <dbReference type="NCBI Taxonomy" id="45254"/>
    <lineage>
        <taxon>Bacteria</taxon>
        <taxon>Pseudomonadati</taxon>
        <taxon>Bacteroidota</taxon>
        <taxon>Bacteroidia</taxon>
        <taxon>Bacteroidales</taxon>
        <taxon>Dysgonomonadaceae</taxon>
        <taxon>Dysgonomonas</taxon>
    </lineage>
</organism>
<dbReference type="InterPro" id="IPR029044">
    <property type="entry name" value="Nucleotide-diphossugar_trans"/>
</dbReference>
<evidence type="ECO:0000256" key="1">
    <source>
        <dbReference type="ARBA" id="ARBA00006739"/>
    </source>
</evidence>
<dbReference type="AlphaFoldDB" id="A0A4Y8L7K0"/>
<keyword evidence="3 5" id="KW-0808">Transferase</keyword>
<evidence type="ECO:0000256" key="2">
    <source>
        <dbReference type="ARBA" id="ARBA00022676"/>
    </source>
</evidence>
<dbReference type="RefSeq" id="WP_134435160.1">
    <property type="nucleotide sequence ID" value="NZ_SOML01000001.1"/>
</dbReference>
<dbReference type="InterPro" id="IPR050834">
    <property type="entry name" value="Glycosyltransf_2"/>
</dbReference>
<accession>A0A4Y8L7K0</accession>
<dbReference type="PANTHER" id="PTHR43685:SF5">
    <property type="entry name" value="GLYCOSYLTRANSFERASE EPSE-RELATED"/>
    <property type="match status" value="1"/>
</dbReference>
<dbReference type="GO" id="GO:0016757">
    <property type="term" value="F:glycosyltransferase activity"/>
    <property type="evidence" value="ECO:0007669"/>
    <property type="project" value="UniProtKB-KW"/>
</dbReference>
<dbReference type="STRING" id="1121485.GCA_000426485_00817"/>
<evidence type="ECO:0000313" key="6">
    <source>
        <dbReference type="Proteomes" id="UP000297861"/>
    </source>
</evidence>
<name>A0A4Y8L7K0_9BACT</name>
<dbReference type="Pfam" id="PF00535">
    <property type="entry name" value="Glycos_transf_2"/>
    <property type="match status" value="1"/>
</dbReference>
<dbReference type="InterPro" id="IPR001173">
    <property type="entry name" value="Glyco_trans_2-like"/>
</dbReference>
<evidence type="ECO:0000256" key="3">
    <source>
        <dbReference type="ARBA" id="ARBA00022679"/>
    </source>
</evidence>
<reference evidence="5 6" key="1">
    <citation type="submission" date="2019-03" db="EMBL/GenBank/DDBJ databases">
        <title>San Antonio Military Medical Center submission to MRSN (WRAIR), pending publication.</title>
        <authorList>
            <person name="Blyth D.M."/>
            <person name="Mccarthy S.L."/>
            <person name="Schall S.E."/>
            <person name="Stam J.A."/>
            <person name="Ong A.C."/>
            <person name="Mcgann P.T."/>
        </authorList>
    </citation>
    <scope>NUCLEOTIDE SEQUENCE [LARGE SCALE GENOMIC DNA]</scope>
    <source>
        <strain evidence="5 6">MRSN571793</strain>
    </source>
</reference>
<dbReference type="OrthoDB" id="9815829at2"/>
<dbReference type="SUPFAM" id="SSF53448">
    <property type="entry name" value="Nucleotide-diphospho-sugar transferases"/>
    <property type="match status" value="1"/>
</dbReference>
<dbReference type="PANTHER" id="PTHR43685">
    <property type="entry name" value="GLYCOSYLTRANSFERASE"/>
    <property type="match status" value="1"/>
</dbReference>